<feature type="domain" description="DNA-directed DNA polymerase family A palm" evidence="6">
    <location>
        <begin position="321"/>
        <end position="517"/>
    </location>
</feature>
<evidence type="ECO:0000256" key="3">
    <source>
        <dbReference type="ARBA" id="ARBA00022705"/>
    </source>
</evidence>
<comment type="similarity">
    <text evidence="1">Belongs to the DNA polymerase type-A family.</text>
</comment>
<proteinExistence type="inferred from homology"/>
<keyword evidence="8" id="KW-1185">Reference proteome</keyword>
<accession>A0A5C1A689</accession>
<name>A0A5C1A689_9BACT</name>
<sequence length="581" mass="65522">MPPTIVLDTEWGYRDGRRDCETAWEPVVLCARVAGGDAHHFWGGDLRLRAFLDAHPDHTFVAHSATAEIKYLLRLGIPVPAKWFDTMVAFRVTHNQPGRLNASLVTALNSTGLSHLVPLDKDELRERIVELKFTDADRPRIRDYCFEDVAGTAALHARLAGRVDPTAMTVWMEYAKAVARMELRGLPIDTRLLKAILANRGHIAAALIADLNRTCPVYDGETFKKKRFLAWAAREGIRWPVKPSRTTGRLYHPLDDDTLEEMENRHPLIADVRQTRKTIKSLQKHGIKVDGRSGRHHSSTMPFRSITGRNQPRMFLFAGPKWTRRLAVPPSPDHALVYVDFVSQEIGVAAALSSDTAMRAMYGEDVGHDPHLEFARMSGAIVTGMTELEVKEVRKIYKTVNLAVLYNQTAGGIAQRLGISEEDAARILALHKDQFHVYHLWSERVVAAAYHRKHAVTPCGWRADVPFDSKWRTWSNFPIQGGSADVMRLVTIALDRQGVQVLAIVHDGWLMSCRKDQIEQLRAAVEHARRWACEKVLGGFPLRVDFAVFAERFEEDDDKVRRTWEKIAASLPGEVLCVPAE</sequence>
<dbReference type="InterPro" id="IPR043502">
    <property type="entry name" value="DNA/RNA_pol_sf"/>
</dbReference>
<dbReference type="Gene3D" id="3.30.70.370">
    <property type="match status" value="1"/>
</dbReference>
<evidence type="ECO:0000313" key="7">
    <source>
        <dbReference type="EMBL" id="QEL13885.1"/>
    </source>
</evidence>
<dbReference type="OrthoDB" id="237796at2"/>
<dbReference type="Proteomes" id="UP000324974">
    <property type="component" value="Chromosome"/>
</dbReference>
<feature type="region of interest" description="Disordered" evidence="5">
    <location>
        <begin position="282"/>
        <end position="304"/>
    </location>
</feature>
<evidence type="ECO:0000256" key="4">
    <source>
        <dbReference type="ARBA" id="ARBA00049244"/>
    </source>
</evidence>
<dbReference type="EMBL" id="CP042425">
    <property type="protein sequence ID" value="QEL13885.1"/>
    <property type="molecule type" value="Genomic_DNA"/>
</dbReference>
<dbReference type="AlphaFoldDB" id="A0A5C1A689"/>
<dbReference type="KEGG" id="lrs:PX52LOC_00743"/>
<comment type="catalytic activity">
    <reaction evidence="4">
        <text>DNA(n) + a 2'-deoxyribonucleoside 5'-triphosphate = DNA(n+1) + diphosphate</text>
        <dbReference type="Rhea" id="RHEA:22508"/>
        <dbReference type="Rhea" id="RHEA-COMP:17339"/>
        <dbReference type="Rhea" id="RHEA-COMP:17340"/>
        <dbReference type="ChEBI" id="CHEBI:33019"/>
        <dbReference type="ChEBI" id="CHEBI:61560"/>
        <dbReference type="ChEBI" id="CHEBI:173112"/>
        <dbReference type="EC" id="2.7.7.7"/>
    </reaction>
</comment>
<dbReference type="Gene3D" id="1.10.150.20">
    <property type="entry name" value="5' to 3' exonuclease, C-terminal subdomain"/>
    <property type="match status" value="1"/>
</dbReference>
<evidence type="ECO:0000256" key="2">
    <source>
        <dbReference type="ARBA" id="ARBA00012417"/>
    </source>
</evidence>
<gene>
    <name evidence="7" type="ORF">PX52LOC_00743</name>
</gene>
<dbReference type="InterPro" id="IPR012337">
    <property type="entry name" value="RNaseH-like_sf"/>
</dbReference>
<dbReference type="GO" id="GO:0006261">
    <property type="term" value="P:DNA-templated DNA replication"/>
    <property type="evidence" value="ECO:0007669"/>
    <property type="project" value="InterPro"/>
</dbReference>
<keyword evidence="3" id="KW-0235">DNA replication</keyword>
<dbReference type="GO" id="GO:0006302">
    <property type="term" value="P:double-strand break repair"/>
    <property type="evidence" value="ECO:0007669"/>
    <property type="project" value="TreeGrafter"/>
</dbReference>
<dbReference type="RefSeq" id="WP_149108814.1">
    <property type="nucleotide sequence ID" value="NZ_CP042425.1"/>
</dbReference>
<dbReference type="SUPFAM" id="SSF56672">
    <property type="entry name" value="DNA/RNA polymerases"/>
    <property type="match status" value="1"/>
</dbReference>
<dbReference type="InterPro" id="IPR001098">
    <property type="entry name" value="DNA-dir_DNA_pol_A_palm_dom"/>
</dbReference>
<dbReference type="PANTHER" id="PTHR10133:SF27">
    <property type="entry name" value="DNA POLYMERASE NU"/>
    <property type="match status" value="1"/>
</dbReference>
<organism evidence="7 8">
    <name type="scientific">Limnoglobus roseus</name>
    <dbReference type="NCBI Taxonomy" id="2598579"/>
    <lineage>
        <taxon>Bacteria</taxon>
        <taxon>Pseudomonadati</taxon>
        <taxon>Planctomycetota</taxon>
        <taxon>Planctomycetia</taxon>
        <taxon>Gemmatales</taxon>
        <taxon>Gemmataceae</taxon>
        <taxon>Limnoglobus</taxon>
    </lineage>
</organism>
<dbReference type="InterPro" id="IPR002298">
    <property type="entry name" value="DNA_polymerase_A"/>
</dbReference>
<evidence type="ECO:0000256" key="5">
    <source>
        <dbReference type="SAM" id="MobiDB-lite"/>
    </source>
</evidence>
<dbReference type="GO" id="GO:0003887">
    <property type="term" value="F:DNA-directed DNA polymerase activity"/>
    <property type="evidence" value="ECO:0007669"/>
    <property type="project" value="UniProtKB-EC"/>
</dbReference>
<dbReference type="SMART" id="SM00482">
    <property type="entry name" value="POLAc"/>
    <property type="match status" value="1"/>
</dbReference>
<evidence type="ECO:0000259" key="6">
    <source>
        <dbReference type="SMART" id="SM00482"/>
    </source>
</evidence>
<evidence type="ECO:0000313" key="8">
    <source>
        <dbReference type="Proteomes" id="UP000324974"/>
    </source>
</evidence>
<dbReference type="Gene3D" id="3.30.420.10">
    <property type="entry name" value="Ribonuclease H-like superfamily/Ribonuclease H"/>
    <property type="match status" value="1"/>
</dbReference>
<dbReference type="EC" id="2.7.7.7" evidence="2"/>
<dbReference type="InterPro" id="IPR036397">
    <property type="entry name" value="RNaseH_sf"/>
</dbReference>
<dbReference type="PANTHER" id="PTHR10133">
    <property type="entry name" value="DNA POLYMERASE I"/>
    <property type="match status" value="1"/>
</dbReference>
<dbReference type="GO" id="GO:0003677">
    <property type="term" value="F:DNA binding"/>
    <property type="evidence" value="ECO:0007669"/>
    <property type="project" value="InterPro"/>
</dbReference>
<protein>
    <recommendedName>
        <fullName evidence="2">DNA-directed DNA polymerase</fullName>
        <ecNumber evidence="2">2.7.7.7</ecNumber>
    </recommendedName>
</protein>
<reference evidence="8" key="1">
    <citation type="submission" date="2019-08" db="EMBL/GenBank/DDBJ databases">
        <title>Limnoglobus roseus gen. nov., sp. nov., a novel freshwater planctomycete with a giant genome from the family Gemmataceae.</title>
        <authorList>
            <person name="Kulichevskaya I.S."/>
            <person name="Naumoff D.G."/>
            <person name="Miroshnikov K."/>
            <person name="Ivanova A."/>
            <person name="Philippov D.A."/>
            <person name="Hakobyan A."/>
            <person name="Rijpstra I.C."/>
            <person name="Sinninghe Damste J.S."/>
            <person name="Liesack W."/>
            <person name="Dedysh S.N."/>
        </authorList>
    </citation>
    <scope>NUCLEOTIDE SEQUENCE [LARGE SCALE GENOMIC DNA]</scope>
    <source>
        <strain evidence="8">PX52</strain>
    </source>
</reference>
<dbReference type="Pfam" id="PF00476">
    <property type="entry name" value="DNA_pol_A"/>
    <property type="match status" value="1"/>
</dbReference>
<evidence type="ECO:0000256" key="1">
    <source>
        <dbReference type="ARBA" id="ARBA00007705"/>
    </source>
</evidence>
<dbReference type="SUPFAM" id="SSF53098">
    <property type="entry name" value="Ribonuclease H-like"/>
    <property type="match status" value="1"/>
</dbReference>